<accession>A0A2B4Q3D0</accession>
<evidence type="ECO:0000313" key="3">
    <source>
        <dbReference type="Proteomes" id="UP000225706"/>
    </source>
</evidence>
<feature type="region of interest" description="Disordered" evidence="1">
    <location>
        <begin position="1"/>
        <end position="29"/>
    </location>
</feature>
<evidence type="ECO:0000256" key="1">
    <source>
        <dbReference type="SAM" id="MobiDB-lite"/>
    </source>
</evidence>
<dbReference type="Proteomes" id="UP000225706">
    <property type="component" value="Unassembled WGS sequence"/>
</dbReference>
<organism evidence="2 3">
    <name type="scientific">Stylophora pistillata</name>
    <name type="common">Smooth cauliflower coral</name>
    <dbReference type="NCBI Taxonomy" id="50429"/>
    <lineage>
        <taxon>Eukaryota</taxon>
        <taxon>Metazoa</taxon>
        <taxon>Cnidaria</taxon>
        <taxon>Anthozoa</taxon>
        <taxon>Hexacorallia</taxon>
        <taxon>Scleractinia</taxon>
        <taxon>Astrocoeniina</taxon>
        <taxon>Pocilloporidae</taxon>
        <taxon>Stylophora</taxon>
    </lineage>
</organism>
<protein>
    <submittedName>
        <fullName evidence="2">Uncharacterized protein</fullName>
    </submittedName>
</protein>
<gene>
    <name evidence="2" type="ORF">AWC38_SpisGene25709</name>
</gene>
<comment type="caution">
    <text evidence="2">The sequence shown here is derived from an EMBL/GenBank/DDBJ whole genome shotgun (WGS) entry which is preliminary data.</text>
</comment>
<dbReference type="AlphaFoldDB" id="A0A2B4Q3D0"/>
<keyword evidence="3" id="KW-1185">Reference proteome</keyword>
<name>A0A2B4Q3D0_STYPI</name>
<sequence length="124" mass="14411">NYALKMNSPSVSSEEEEHMFMSEEDDENINLNEEQEEIFNEHIEYHEEMKSLMENVLEVAQRRGIEAARSLLKDKPKKPERTVESLFSVPTSGCQTSERCWKLDSTGWHGLQAKNIFVMTNQIC</sequence>
<reference evidence="3" key="1">
    <citation type="journal article" date="2017" name="bioRxiv">
        <title>Comparative analysis of the genomes of Stylophora pistillata and Acropora digitifera provides evidence for extensive differences between species of corals.</title>
        <authorList>
            <person name="Voolstra C.R."/>
            <person name="Li Y."/>
            <person name="Liew Y.J."/>
            <person name="Baumgarten S."/>
            <person name="Zoccola D."/>
            <person name="Flot J.-F."/>
            <person name="Tambutte S."/>
            <person name="Allemand D."/>
            <person name="Aranda M."/>
        </authorList>
    </citation>
    <scope>NUCLEOTIDE SEQUENCE [LARGE SCALE GENOMIC DNA]</scope>
</reference>
<proteinExistence type="predicted"/>
<dbReference type="EMBL" id="LSMT01005341">
    <property type="protein sequence ID" value="PFW98151.1"/>
    <property type="molecule type" value="Genomic_DNA"/>
</dbReference>
<feature type="non-terminal residue" evidence="2">
    <location>
        <position position="1"/>
    </location>
</feature>
<evidence type="ECO:0000313" key="2">
    <source>
        <dbReference type="EMBL" id="PFW98151.1"/>
    </source>
</evidence>
<feature type="compositionally biased region" description="Acidic residues" evidence="1">
    <location>
        <begin position="13"/>
        <end position="29"/>
    </location>
</feature>